<keyword evidence="4" id="KW-0804">Transcription</keyword>
<dbReference type="PANTHER" id="PTHR30118">
    <property type="entry name" value="HTH-TYPE TRANSCRIPTIONAL REGULATOR LEUO-RELATED"/>
    <property type="match status" value="1"/>
</dbReference>
<dbReference type="Pfam" id="PF00126">
    <property type="entry name" value="HTH_1"/>
    <property type="match status" value="1"/>
</dbReference>
<proteinExistence type="inferred from homology"/>
<organism evidence="6 7">
    <name type="scientific">Pendulispora rubella</name>
    <dbReference type="NCBI Taxonomy" id="2741070"/>
    <lineage>
        <taxon>Bacteria</taxon>
        <taxon>Pseudomonadati</taxon>
        <taxon>Myxococcota</taxon>
        <taxon>Myxococcia</taxon>
        <taxon>Myxococcales</taxon>
        <taxon>Sorangiineae</taxon>
        <taxon>Pendulisporaceae</taxon>
        <taxon>Pendulispora</taxon>
    </lineage>
</organism>
<dbReference type="InterPro" id="IPR000847">
    <property type="entry name" value="LysR_HTH_N"/>
</dbReference>
<keyword evidence="7" id="KW-1185">Reference proteome</keyword>
<evidence type="ECO:0000256" key="4">
    <source>
        <dbReference type="ARBA" id="ARBA00023163"/>
    </source>
</evidence>
<accession>A0ABZ2LBV9</accession>
<evidence type="ECO:0000313" key="7">
    <source>
        <dbReference type="Proteomes" id="UP001374803"/>
    </source>
</evidence>
<comment type="similarity">
    <text evidence="1">Belongs to the LysR transcriptional regulatory family.</text>
</comment>
<dbReference type="InterPro" id="IPR005119">
    <property type="entry name" value="LysR_subst-bd"/>
</dbReference>
<evidence type="ECO:0000256" key="2">
    <source>
        <dbReference type="ARBA" id="ARBA00023015"/>
    </source>
</evidence>
<dbReference type="SUPFAM" id="SSF46785">
    <property type="entry name" value="Winged helix' DNA-binding domain"/>
    <property type="match status" value="1"/>
</dbReference>
<evidence type="ECO:0000259" key="5">
    <source>
        <dbReference type="PROSITE" id="PS50931"/>
    </source>
</evidence>
<dbReference type="Gene3D" id="3.40.190.10">
    <property type="entry name" value="Periplasmic binding protein-like II"/>
    <property type="match status" value="2"/>
</dbReference>
<gene>
    <name evidence="6" type="ORF">LVJ94_13545</name>
</gene>
<dbReference type="InterPro" id="IPR036388">
    <property type="entry name" value="WH-like_DNA-bd_sf"/>
</dbReference>
<dbReference type="Pfam" id="PF03466">
    <property type="entry name" value="LysR_substrate"/>
    <property type="match status" value="1"/>
</dbReference>
<dbReference type="PROSITE" id="PS50931">
    <property type="entry name" value="HTH_LYSR"/>
    <property type="match status" value="1"/>
</dbReference>
<evidence type="ECO:0000256" key="3">
    <source>
        <dbReference type="ARBA" id="ARBA00023125"/>
    </source>
</evidence>
<reference evidence="6" key="1">
    <citation type="submission" date="2021-12" db="EMBL/GenBank/DDBJ databases">
        <title>Discovery of the Pendulisporaceae a myxobacterial family with distinct sporulation behavior and unique specialized metabolism.</title>
        <authorList>
            <person name="Garcia R."/>
            <person name="Popoff A."/>
            <person name="Bader C.D."/>
            <person name="Loehr J."/>
            <person name="Walesch S."/>
            <person name="Walt C."/>
            <person name="Boldt J."/>
            <person name="Bunk B."/>
            <person name="Haeckl F.J.F.P.J."/>
            <person name="Gunesch A.P."/>
            <person name="Birkelbach J."/>
            <person name="Nuebel U."/>
            <person name="Pietschmann T."/>
            <person name="Bach T."/>
            <person name="Mueller R."/>
        </authorList>
    </citation>
    <scope>NUCLEOTIDE SEQUENCE</scope>
    <source>
        <strain evidence="6">MSr11367</strain>
    </source>
</reference>
<evidence type="ECO:0000313" key="6">
    <source>
        <dbReference type="EMBL" id="WXB08255.1"/>
    </source>
</evidence>
<protein>
    <submittedName>
        <fullName evidence="6">LysR family transcriptional regulator</fullName>
    </submittedName>
</protein>
<dbReference type="RefSeq" id="WP_394837930.1">
    <property type="nucleotide sequence ID" value="NZ_CP089929.1"/>
</dbReference>
<dbReference type="PANTHER" id="PTHR30118:SF15">
    <property type="entry name" value="TRANSCRIPTIONAL REGULATORY PROTEIN"/>
    <property type="match status" value="1"/>
</dbReference>
<dbReference type="Proteomes" id="UP001374803">
    <property type="component" value="Chromosome"/>
</dbReference>
<dbReference type="InterPro" id="IPR050389">
    <property type="entry name" value="LysR-type_TF"/>
</dbReference>
<dbReference type="InterPro" id="IPR036390">
    <property type="entry name" value="WH_DNA-bd_sf"/>
</dbReference>
<dbReference type="EMBL" id="CP089983">
    <property type="protein sequence ID" value="WXB08255.1"/>
    <property type="molecule type" value="Genomic_DNA"/>
</dbReference>
<dbReference type="SUPFAM" id="SSF53850">
    <property type="entry name" value="Periplasmic binding protein-like II"/>
    <property type="match status" value="1"/>
</dbReference>
<feature type="domain" description="HTH lysR-type" evidence="5">
    <location>
        <begin position="4"/>
        <end position="61"/>
    </location>
</feature>
<evidence type="ECO:0000256" key="1">
    <source>
        <dbReference type="ARBA" id="ARBA00009437"/>
    </source>
</evidence>
<sequence length="304" mass="33314">MHSIDANLLLALDALLREGSVLGAARRMNLSPPAMSRTLARLREATGDALFVRAGHRMVPTPRALALRERVRAAADEVQSILRPDEPLDLTKLDRAFTIRANDYLSVAVGDAFDAIAGKEAPRVRVAIIPEGPGAEDDAPLRAGELDLDIGVQSGFGPEMRIQTLYRDQVVAIVRADHRLTRKRLTPERFATAAGHIGISRRGKAKGPIDAILADLGLQRRVERVFPSYLAAAWAAANSDRIAIAPDRLAQRIAPVLGLRILAIPFPLDPITIAQSWHPRFDGDPAHTWLRHAMRRAFEAHALR</sequence>
<dbReference type="Gene3D" id="1.10.10.10">
    <property type="entry name" value="Winged helix-like DNA-binding domain superfamily/Winged helix DNA-binding domain"/>
    <property type="match status" value="1"/>
</dbReference>
<name>A0ABZ2LBV9_9BACT</name>
<keyword evidence="2" id="KW-0805">Transcription regulation</keyword>
<keyword evidence="3" id="KW-0238">DNA-binding</keyword>